<dbReference type="EMBL" id="JABBFR010000023">
    <property type="protein sequence ID" value="MBT0725432.1"/>
    <property type="molecule type" value="Genomic_DNA"/>
</dbReference>
<protein>
    <submittedName>
        <fullName evidence="1">NinE family protein</fullName>
    </submittedName>
</protein>
<evidence type="ECO:0000313" key="1">
    <source>
        <dbReference type="EMBL" id="MBT0725432.1"/>
    </source>
</evidence>
<accession>A0ABS5T1U6</accession>
<evidence type="ECO:0000313" key="2">
    <source>
        <dbReference type="Proteomes" id="UP000790096"/>
    </source>
</evidence>
<comment type="caution">
    <text evidence="1">The sequence shown here is derived from an EMBL/GenBank/DDBJ whole genome shotgun (WGS) entry which is preliminary data.</text>
</comment>
<proteinExistence type="predicted"/>
<organism evidence="1 2">
    <name type="scientific">Rosenbergiella gaditana</name>
    <dbReference type="NCBI Taxonomy" id="2726987"/>
    <lineage>
        <taxon>Bacteria</taxon>
        <taxon>Pseudomonadati</taxon>
        <taxon>Pseudomonadota</taxon>
        <taxon>Gammaproteobacteria</taxon>
        <taxon>Enterobacterales</taxon>
        <taxon>Erwiniaceae</taxon>
        <taxon>Rosenbergiella</taxon>
    </lineage>
</organism>
<reference evidence="1 2" key="1">
    <citation type="submission" date="2020-04" db="EMBL/GenBank/DDBJ databases">
        <title>Genome sequencing of Rosenbergiella species.</title>
        <authorList>
            <person name="Alvarez-Perez S."/>
            <person name="Lievens B."/>
        </authorList>
    </citation>
    <scope>NUCLEOTIDE SEQUENCE [LARGE SCALE GENOMIC DNA]</scope>
    <source>
        <strain evidence="1 2">S61</strain>
    </source>
</reference>
<name>A0ABS5T1U6_9GAMM</name>
<sequence>MAKTVTQVAMDGAILKRTGPYKKKIIPLESQVKTFQYTDHLKQVKELRMLRAR</sequence>
<gene>
    <name evidence="1" type="ORF">HH682_13585</name>
</gene>
<keyword evidence="2" id="KW-1185">Reference proteome</keyword>
<dbReference type="InterPro" id="IPR007986">
    <property type="entry name" value="NINE"/>
</dbReference>
<dbReference type="Pfam" id="PF05322">
    <property type="entry name" value="NinE"/>
    <property type="match status" value="1"/>
</dbReference>
<dbReference type="RefSeq" id="WP_214238073.1">
    <property type="nucleotide sequence ID" value="NZ_JABBFR010000023.1"/>
</dbReference>
<dbReference type="Proteomes" id="UP000790096">
    <property type="component" value="Unassembled WGS sequence"/>
</dbReference>